<evidence type="ECO:0000256" key="11">
    <source>
        <dbReference type="PIRSR" id="PIRSR610347-3"/>
    </source>
</evidence>
<dbReference type="GO" id="GO:0005634">
    <property type="term" value="C:nucleus"/>
    <property type="evidence" value="ECO:0007669"/>
    <property type="project" value="UniProtKB-SubCell"/>
</dbReference>
<evidence type="ECO:0000256" key="5">
    <source>
        <dbReference type="ARBA" id="ARBA00022801"/>
    </source>
</evidence>
<dbReference type="OrthoDB" id="47785at2759"/>
<accession>A0A9P7V508</accession>
<dbReference type="GO" id="GO:0006281">
    <property type="term" value="P:DNA repair"/>
    <property type="evidence" value="ECO:0007669"/>
    <property type="project" value="UniProtKB-KW"/>
</dbReference>
<evidence type="ECO:0000256" key="7">
    <source>
        <dbReference type="ARBA" id="ARBA00023204"/>
    </source>
</evidence>
<organism evidence="12 13">
    <name type="scientific">Scheffersomyces spartinae</name>
    <dbReference type="NCBI Taxonomy" id="45513"/>
    <lineage>
        <taxon>Eukaryota</taxon>
        <taxon>Fungi</taxon>
        <taxon>Dikarya</taxon>
        <taxon>Ascomycota</taxon>
        <taxon>Saccharomycotina</taxon>
        <taxon>Pichiomycetes</taxon>
        <taxon>Debaryomycetaceae</taxon>
        <taxon>Scheffersomyces</taxon>
    </lineage>
</organism>
<dbReference type="PANTHER" id="PTHR12415:SF0">
    <property type="entry name" value="TYROSYL-DNA PHOSPHODIESTERASE 1"/>
    <property type="match status" value="1"/>
</dbReference>
<evidence type="ECO:0000256" key="2">
    <source>
        <dbReference type="ARBA" id="ARBA00010205"/>
    </source>
</evidence>
<evidence type="ECO:0000313" key="12">
    <source>
        <dbReference type="EMBL" id="KAG7191277.1"/>
    </source>
</evidence>
<dbReference type="GO" id="GO:0003697">
    <property type="term" value="F:single-stranded DNA binding"/>
    <property type="evidence" value="ECO:0007669"/>
    <property type="project" value="TreeGrafter"/>
</dbReference>
<dbReference type="AlphaFoldDB" id="A0A9P7V508"/>
<comment type="subcellular location">
    <subcellularLocation>
        <location evidence="1">Nucleus</location>
    </subcellularLocation>
</comment>
<gene>
    <name evidence="12" type="ORF">KQ657_003615</name>
</gene>
<dbReference type="Gene3D" id="3.30.870.10">
    <property type="entry name" value="Endonuclease Chain A"/>
    <property type="match status" value="2"/>
</dbReference>
<dbReference type="PANTHER" id="PTHR12415">
    <property type="entry name" value="TYROSYL-DNA PHOSPHODIESTERASE 1"/>
    <property type="match status" value="1"/>
</dbReference>
<dbReference type="GO" id="GO:0017005">
    <property type="term" value="F:3'-tyrosyl-DNA phosphodiesterase activity"/>
    <property type="evidence" value="ECO:0007669"/>
    <property type="project" value="TreeGrafter"/>
</dbReference>
<keyword evidence="5" id="KW-0378">Hydrolase</keyword>
<dbReference type="GeneID" id="66116989"/>
<evidence type="ECO:0000256" key="3">
    <source>
        <dbReference type="ARBA" id="ARBA00022722"/>
    </source>
</evidence>
<feature type="active site" description="Proton donor/acceptor" evidence="9">
    <location>
        <position position="432"/>
    </location>
</feature>
<name>A0A9P7V508_9ASCO</name>
<comment type="similarity">
    <text evidence="2">Belongs to the tyrosyl-DNA phosphodiesterase family.</text>
</comment>
<keyword evidence="3" id="KW-0540">Nuclease</keyword>
<dbReference type="EMBL" id="JAHMUF010000037">
    <property type="protein sequence ID" value="KAG7191277.1"/>
    <property type="molecule type" value="Genomic_DNA"/>
</dbReference>
<keyword evidence="13" id="KW-1185">Reference proteome</keyword>
<proteinExistence type="inferred from homology"/>
<comment type="caution">
    <text evidence="12">The sequence shown here is derived from an EMBL/GenBank/DDBJ whole genome shotgun (WGS) entry which is preliminary data.</text>
</comment>
<keyword evidence="6" id="KW-0269">Exonuclease</keyword>
<evidence type="ECO:0000256" key="10">
    <source>
        <dbReference type="PIRSR" id="PIRSR610347-2"/>
    </source>
</evidence>
<sequence length="557" mass="63521">MPPKRSLALVAAQAHWAKKAKPEASVVSDETIEHAKAHPEVIVIESDSEDDEPVNGISEGKKSASEENSYGVYLLYNPSYDDPLKERQANFGTITIESLVGGKDLIQLYQFNFSIEYDFFMSYFHPQFSKNKRPITFITTCAMTEEESTIMKTHFNFDIIVPKNIPRFGSHHTKLMVNFFEDNTCQIVIMTCNLARIDFGALTQMIWKSERLPLGETRVDQGIRFQRDFANYLRRYNQPKLNDLVNELSKFDFLSIKVELLASAPGTYDMNNSKENYGLGKLYHILKRNRLLLPASTLSHQEGKAKYHILAEISSIAYPFMTINNQPYNIFTHLLCPLMFEDELSNVNIAAGLVGAKEHQKAHNYSPYIMFPTVSDIANNNLGYGAGRAVHFNYSLSCINRYHFRLLKPYMCKWNDSTAKHQCGGREEVIPHVKLFLCDNGDEWKSLRWLLLTSHNLSKQGWGSPIIPKKSNLLLLLNLGFEQFSISSYELGIFVPRPQNYHIQSRSGTLNNKINNRNSIVIPFNLPPTSYSMSDLPWSPHVTSSVPDKFGQVYALT</sequence>
<keyword evidence="8" id="KW-0539">Nucleus</keyword>
<evidence type="ECO:0000256" key="8">
    <source>
        <dbReference type="ARBA" id="ARBA00023242"/>
    </source>
</evidence>
<dbReference type="GO" id="GO:0004527">
    <property type="term" value="F:exonuclease activity"/>
    <property type="evidence" value="ECO:0007669"/>
    <property type="project" value="UniProtKB-KW"/>
</dbReference>
<dbReference type="Pfam" id="PF06087">
    <property type="entry name" value="Tyr-DNA_phospho"/>
    <property type="match status" value="1"/>
</dbReference>
<evidence type="ECO:0000256" key="6">
    <source>
        <dbReference type="ARBA" id="ARBA00022839"/>
    </source>
</evidence>
<dbReference type="GO" id="GO:0003690">
    <property type="term" value="F:double-stranded DNA binding"/>
    <property type="evidence" value="ECO:0007669"/>
    <property type="project" value="TreeGrafter"/>
</dbReference>
<feature type="binding site" evidence="10">
    <location>
        <position position="434"/>
    </location>
    <ligand>
        <name>substrate</name>
    </ligand>
</feature>
<evidence type="ECO:0000256" key="9">
    <source>
        <dbReference type="PIRSR" id="PIRSR610347-1"/>
    </source>
</evidence>
<keyword evidence="4" id="KW-0227">DNA damage</keyword>
<feature type="site" description="Interaction with DNA" evidence="11">
    <location>
        <position position="458"/>
    </location>
</feature>
<protein>
    <recommendedName>
        <fullName evidence="14">Tyrosyl-DNA phosphodiesterase</fullName>
    </recommendedName>
</protein>
<dbReference type="SUPFAM" id="SSF56024">
    <property type="entry name" value="Phospholipase D/nuclease"/>
    <property type="match status" value="2"/>
</dbReference>
<reference evidence="12" key="1">
    <citation type="submission" date="2021-03" db="EMBL/GenBank/DDBJ databases">
        <authorList>
            <person name="Palmer J.M."/>
        </authorList>
    </citation>
    <scope>NUCLEOTIDE SEQUENCE</scope>
    <source>
        <strain evidence="12">ARV_011</strain>
    </source>
</reference>
<evidence type="ECO:0000256" key="4">
    <source>
        <dbReference type="ARBA" id="ARBA00022763"/>
    </source>
</evidence>
<evidence type="ECO:0000313" key="13">
    <source>
        <dbReference type="Proteomes" id="UP000790833"/>
    </source>
</evidence>
<evidence type="ECO:0000256" key="1">
    <source>
        <dbReference type="ARBA" id="ARBA00004123"/>
    </source>
</evidence>
<dbReference type="InterPro" id="IPR010347">
    <property type="entry name" value="Tdp1"/>
</dbReference>
<dbReference type="Proteomes" id="UP000790833">
    <property type="component" value="Unassembled WGS sequence"/>
</dbReference>
<feature type="binding site" evidence="10">
    <location>
        <position position="174"/>
    </location>
    <ligand>
        <name>substrate</name>
    </ligand>
</feature>
<dbReference type="RefSeq" id="XP_043046832.1">
    <property type="nucleotide sequence ID" value="XM_043194318.1"/>
</dbReference>
<evidence type="ECO:0008006" key="14">
    <source>
        <dbReference type="Google" id="ProtNLM"/>
    </source>
</evidence>
<keyword evidence="7" id="KW-0234">DNA repair</keyword>
<feature type="active site" description="Nucleophile" evidence="9">
    <location>
        <position position="172"/>
    </location>
</feature>